<evidence type="ECO:0000259" key="10">
    <source>
        <dbReference type="Pfam" id="PF13967"/>
    </source>
</evidence>
<comment type="similarity">
    <text evidence="2">Belongs to the CSC1 (TC 1.A.17) family.</text>
</comment>
<feature type="compositionally biased region" description="Basic and acidic residues" evidence="7">
    <location>
        <begin position="382"/>
        <end position="393"/>
    </location>
</feature>
<sequence length="1072" mass="116448">MVFGPRCAGTLIYTCFTQNSTSDNQILTSLWFCLVGGSVCLLLFGLLRGLLRSTYHKRLDIPDLEADPPAPRLGGLQQLWSWLYPVLVLSDTDLLRTAGLDALVLNRCLTLGVQLFVPMSVVGCAILLPVNLHGTNLRSTQQGAPAPSELMLQTLSNLADRSPLLWVHFGVAYLFCGYTCWLLRLHFRSYVILRHAYLENREFEACPADLPSGSPILRSLTTVLYNLFSLFNPLQMLRNDAEAVPSAVTVKPIRLLGEAAHDAAPLRSAPPSAQSDDAAVGLTAAPSSRSGISTLSRVSGGAGSGAADGQPLGLHAPGAPGLRPTASEAQRREGEAGTTNPTGFGAAAPARVGLRPTESEAQRRKGEAGTLAGLGVDPAGSGDREAGLQRDDSASGMLAGSAAGSSAEWAEGVAVYPWWVQRPPGGPIPPALGQIADHVLPGRATVRLQQLVRTDGGLPRGSATWVNAAQYAVLVTDLTETEEESVDSALTMNSPTGSRRRDGGRGDIEMATVDLGAAGNGPEEDKPWAANLLAESFRWMFPRSFERLVPVSNCRKLEMLLLRWDHAQGELAAARAEQTRCEAAGRAAGTRKAPTVAVGCCGCLRPRVDAVVHYSTQVDRAVKAVARLESEILAERARVLADPRPSSYFALFNSQKDALVAAQVNLIADGGLSFAVHTAPAPDDVNWPVLWLGWRPRVLRTVAVVLPVATIMVFPIGIFTGALTNLHIAVCGGNPETNKIYWKWFCSATGGNARVARELLTGVVPVIISSAWDTFVLPLLFYMLAQSERQCVSLHALDKRVSSFFFYFATFNTFFGAALGGSIFSQLGAAIQNPGQIFRLLGTAVPSSSNFFLNYVLTKALFYNLLRLVWPHNGVLLAAITRSLGLSRPKTPQQREIVRLAPSYRSGRHYGAFMTIFVIAIAFAVTAPLILPIAAAYFLTGWLVWRYCQLYFYERTYESGGLMWEFVFNRIMICQMILVFFTGCVFIVKRGYWQAGLMWFTLTPLLSLFWKYCNHYYQVRGRSMPLNAAMAAPRVLLDPAVYTQPALRPGAYGWSPEAGVVWFKYGLPKYTL</sequence>
<protein>
    <recommendedName>
        <fullName evidence="14">ERD4-related membrane protein</fullName>
    </recommendedName>
</protein>
<feature type="compositionally biased region" description="Low complexity" evidence="7">
    <location>
        <begin position="269"/>
        <end position="279"/>
    </location>
</feature>
<name>A0AAW1SIP5_9CHLO</name>
<feature type="transmembrane region" description="Helical" evidence="8">
    <location>
        <begin position="763"/>
        <end position="784"/>
    </location>
</feature>
<evidence type="ECO:0000259" key="9">
    <source>
        <dbReference type="Pfam" id="PF02714"/>
    </source>
</evidence>
<keyword evidence="13" id="KW-1185">Reference proteome</keyword>
<keyword evidence="5 8" id="KW-1133">Transmembrane helix</keyword>
<evidence type="ECO:0000256" key="2">
    <source>
        <dbReference type="ARBA" id="ARBA00007779"/>
    </source>
</evidence>
<dbReference type="Pfam" id="PF13967">
    <property type="entry name" value="RSN1_TM"/>
    <property type="match status" value="1"/>
</dbReference>
<keyword evidence="3" id="KW-0813">Transport</keyword>
<evidence type="ECO:0000259" key="11">
    <source>
        <dbReference type="Pfam" id="PF14703"/>
    </source>
</evidence>
<evidence type="ECO:0008006" key="14">
    <source>
        <dbReference type="Google" id="ProtNLM"/>
    </source>
</evidence>
<evidence type="ECO:0000313" key="13">
    <source>
        <dbReference type="Proteomes" id="UP001445335"/>
    </source>
</evidence>
<dbReference type="PANTHER" id="PTHR13018:SF5">
    <property type="entry name" value="RE44586P"/>
    <property type="match status" value="1"/>
</dbReference>
<dbReference type="Proteomes" id="UP001445335">
    <property type="component" value="Unassembled WGS sequence"/>
</dbReference>
<proteinExistence type="inferred from homology"/>
<evidence type="ECO:0000256" key="8">
    <source>
        <dbReference type="SAM" id="Phobius"/>
    </source>
</evidence>
<gene>
    <name evidence="12" type="ORF">WJX81_005550</name>
</gene>
<feature type="domain" description="CSC1/OSCA1-like cytosolic" evidence="11">
    <location>
        <begin position="533"/>
        <end position="688"/>
    </location>
</feature>
<feature type="domain" description="CSC1/OSCA1-like N-terminal transmembrane" evidence="10">
    <location>
        <begin position="26"/>
        <end position="183"/>
    </location>
</feature>
<feature type="transmembrane region" description="Helical" evidence="8">
    <location>
        <begin position="29"/>
        <end position="51"/>
    </location>
</feature>
<dbReference type="GO" id="GO:0005886">
    <property type="term" value="C:plasma membrane"/>
    <property type="evidence" value="ECO:0007669"/>
    <property type="project" value="TreeGrafter"/>
</dbReference>
<organism evidence="12 13">
    <name type="scientific">Elliptochloris bilobata</name>
    <dbReference type="NCBI Taxonomy" id="381761"/>
    <lineage>
        <taxon>Eukaryota</taxon>
        <taxon>Viridiplantae</taxon>
        <taxon>Chlorophyta</taxon>
        <taxon>core chlorophytes</taxon>
        <taxon>Trebouxiophyceae</taxon>
        <taxon>Trebouxiophyceae incertae sedis</taxon>
        <taxon>Elliptochloris clade</taxon>
        <taxon>Elliptochloris</taxon>
    </lineage>
</organism>
<dbReference type="GO" id="GO:0005227">
    <property type="term" value="F:calcium-activated cation channel activity"/>
    <property type="evidence" value="ECO:0007669"/>
    <property type="project" value="InterPro"/>
</dbReference>
<feature type="transmembrane region" description="Helical" evidence="8">
    <location>
        <begin position="912"/>
        <end position="945"/>
    </location>
</feature>
<evidence type="ECO:0000256" key="1">
    <source>
        <dbReference type="ARBA" id="ARBA00004141"/>
    </source>
</evidence>
<feature type="compositionally biased region" description="Polar residues" evidence="7">
    <location>
        <begin position="285"/>
        <end position="297"/>
    </location>
</feature>
<feature type="transmembrane region" description="Helical" evidence="8">
    <location>
        <begin position="804"/>
        <end position="825"/>
    </location>
</feature>
<feature type="transmembrane region" description="Helical" evidence="8">
    <location>
        <begin position="995"/>
        <end position="1012"/>
    </location>
</feature>
<accession>A0AAW1SIP5</accession>
<dbReference type="Pfam" id="PF02714">
    <property type="entry name" value="RSN1_7TM"/>
    <property type="match status" value="1"/>
</dbReference>
<feature type="transmembrane region" description="Helical" evidence="8">
    <location>
        <begin position="837"/>
        <end position="857"/>
    </location>
</feature>
<dbReference type="EMBL" id="JALJOU010000003">
    <property type="protein sequence ID" value="KAK9845396.1"/>
    <property type="molecule type" value="Genomic_DNA"/>
</dbReference>
<feature type="transmembrane region" description="Helical" evidence="8">
    <location>
        <begin position="165"/>
        <end position="185"/>
    </location>
</feature>
<evidence type="ECO:0000256" key="7">
    <source>
        <dbReference type="SAM" id="MobiDB-lite"/>
    </source>
</evidence>
<dbReference type="Pfam" id="PF14703">
    <property type="entry name" value="PHM7_cyt"/>
    <property type="match status" value="1"/>
</dbReference>
<reference evidence="12 13" key="1">
    <citation type="journal article" date="2024" name="Nat. Commun.">
        <title>Phylogenomics reveals the evolutionary origins of lichenization in chlorophyte algae.</title>
        <authorList>
            <person name="Puginier C."/>
            <person name="Libourel C."/>
            <person name="Otte J."/>
            <person name="Skaloud P."/>
            <person name="Haon M."/>
            <person name="Grisel S."/>
            <person name="Petersen M."/>
            <person name="Berrin J.G."/>
            <person name="Delaux P.M."/>
            <person name="Dal Grande F."/>
            <person name="Keller J."/>
        </authorList>
    </citation>
    <scope>NUCLEOTIDE SEQUENCE [LARGE SCALE GENOMIC DNA]</scope>
    <source>
        <strain evidence="12 13">SAG 245.80</strain>
    </source>
</reference>
<dbReference type="InterPro" id="IPR027815">
    <property type="entry name" value="CSC1/OSCA1-like_cyt"/>
</dbReference>
<evidence type="ECO:0000256" key="4">
    <source>
        <dbReference type="ARBA" id="ARBA00022692"/>
    </source>
</evidence>
<evidence type="ECO:0000256" key="3">
    <source>
        <dbReference type="ARBA" id="ARBA00022448"/>
    </source>
</evidence>
<dbReference type="InterPro" id="IPR032880">
    <property type="entry name" value="CSC1/OSCA1-like_N"/>
</dbReference>
<feature type="transmembrane region" description="Helical" evidence="8">
    <location>
        <begin position="967"/>
        <end position="988"/>
    </location>
</feature>
<feature type="region of interest" description="Disordered" evidence="7">
    <location>
        <begin position="264"/>
        <end position="399"/>
    </location>
</feature>
<evidence type="ECO:0000256" key="6">
    <source>
        <dbReference type="ARBA" id="ARBA00023136"/>
    </source>
</evidence>
<evidence type="ECO:0000256" key="5">
    <source>
        <dbReference type="ARBA" id="ARBA00022989"/>
    </source>
</evidence>
<comment type="subcellular location">
    <subcellularLocation>
        <location evidence="1">Membrane</location>
        <topology evidence="1">Multi-pass membrane protein</topology>
    </subcellularLocation>
</comment>
<feature type="region of interest" description="Disordered" evidence="7">
    <location>
        <begin position="485"/>
        <end position="506"/>
    </location>
</feature>
<dbReference type="PANTHER" id="PTHR13018">
    <property type="entry name" value="PROBABLE MEMBRANE PROTEIN DUF221-RELATED"/>
    <property type="match status" value="1"/>
</dbReference>
<feature type="transmembrane region" description="Helical" evidence="8">
    <location>
        <begin position="104"/>
        <end position="128"/>
    </location>
</feature>
<comment type="caution">
    <text evidence="12">The sequence shown here is derived from an EMBL/GenBank/DDBJ whole genome shotgun (WGS) entry which is preliminary data.</text>
</comment>
<feature type="compositionally biased region" description="Basic and acidic residues" evidence="7">
    <location>
        <begin position="357"/>
        <end position="367"/>
    </location>
</feature>
<evidence type="ECO:0000313" key="12">
    <source>
        <dbReference type="EMBL" id="KAK9845396.1"/>
    </source>
</evidence>
<dbReference type="InterPro" id="IPR045122">
    <property type="entry name" value="Csc1-like"/>
</dbReference>
<keyword evidence="4 8" id="KW-0812">Transmembrane</keyword>
<feature type="domain" description="CSC1/OSCA1-like 7TM region" evidence="9">
    <location>
        <begin position="743"/>
        <end position="980"/>
    </location>
</feature>
<dbReference type="InterPro" id="IPR003864">
    <property type="entry name" value="CSC1/OSCA1-like_7TM"/>
</dbReference>
<dbReference type="AlphaFoldDB" id="A0AAW1SIP5"/>
<feature type="transmembrane region" description="Helical" evidence="8">
    <location>
        <begin position="698"/>
        <end position="719"/>
    </location>
</feature>
<keyword evidence="6 8" id="KW-0472">Membrane</keyword>